<dbReference type="AlphaFoldDB" id="A0A1W0WWJ3"/>
<dbReference type="Gene3D" id="3.40.630.30">
    <property type="match status" value="1"/>
</dbReference>
<keyword evidence="3" id="KW-1185">Reference proteome</keyword>
<proteinExistence type="predicted"/>
<dbReference type="SUPFAM" id="SSF55729">
    <property type="entry name" value="Acyl-CoA N-acyltransferases (Nat)"/>
    <property type="match status" value="1"/>
</dbReference>
<dbReference type="GO" id="GO:0016747">
    <property type="term" value="F:acyltransferase activity, transferring groups other than amino-acyl groups"/>
    <property type="evidence" value="ECO:0007669"/>
    <property type="project" value="InterPro"/>
</dbReference>
<dbReference type="PANTHER" id="PTHR20958">
    <property type="entry name" value="GLYCINE N-ACYLTRANSFERASE-LIKE PROTEIN"/>
    <property type="match status" value="1"/>
</dbReference>
<dbReference type="InterPro" id="IPR000182">
    <property type="entry name" value="GNAT_dom"/>
</dbReference>
<organism evidence="2 3">
    <name type="scientific">Hypsibius exemplaris</name>
    <name type="common">Freshwater tardigrade</name>
    <dbReference type="NCBI Taxonomy" id="2072580"/>
    <lineage>
        <taxon>Eukaryota</taxon>
        <taxon>Metazoa</taxon>
        <taxon>Ecdysozoa</taxon>
        <taxon>Tardigrada</taxon>
        <taxon>Eutardigrada</taxon>
        <taxon>Parachela</taxon>
        <taxon>Hypsibioidea</taxon>
        <taxon>Hypsibiidae</taxon>
        <taxon>Hypsibius</taxon>
    </lineage>
</organism>
<dbReference type="Proteomes" id="UP000192578">
    <property type="component" value="Unassembled WGS sequence"/>
</dbReference>
<comment type="caution">
    <text evidence="2">The sequence shown here is derived from an EMBL/GenBank/DDBJ whole genome shotgun (WGS) entry which is preliminary data.</text>
</comment>
<sequence>MFLGVDTGCVHVIKEALTLFVLSSDLPEGLQFGEITENHAQQICGEWKYGTAESLPFSRYILRNRFPSSGVFTQDGRLVAYILYRFDGMMFSGFVHPDVRRLGLFQAVNYNMVEKLASSGQDVGLLTVEPFNAGSLASNAKLGAKKVDPNDYGHECYKFTPVLKF</sequence>
<gene>
    <name evidence="2" type="ORF">BV898_06330</name>
</gene>
<accession>A0A1W0WWJ3</accession>
<evidence type="ECO:0000259" key="1">
    <source>
        <dbReference type="PROSITE" id="PS51186"/>
    </source>
</evidence>
<name>A0A1W0WWJ3_HYPEX</name>
<reference evidence="3" key="1">
    <citation type="submission" date="2017-01" db="EMBL/GenBank/DDBJ databases">
        <title>Comparative genomics of anhydrobiosis in the tardigrade Hypsibius dujardini.</title>
        <authorList>
            <person name="Yoshida Y."/>
            <person name="Koutsovoulos G."/>
            <person name="Laetsch D."/>
            <person name="Stevens L."/>
            <person name="Kumar S."/>
            <person name="Horikawa D."/>
            <person name="Ishino K."/>
            <person name="Komine S."/>
            <person name="Tomita M."/>
            <person name="Blaxter M."/>
            <person name="Arakawa K."/>
        </authorList>
    </citation>
    <scope>NUCLEOTIDE SEQUENCE [LARGE SCALE GENOMIC DNA]</scope>
    <source>
        <strain evidence="3">Z151</strain>
    </source>
</reference>
<dbReference type="PANTHER" id="PTHR20958:SF6">
    <property type="entry name" value="GLYCINE N-ACYLTRANSFERASE-LIKE PROTEIN"/>
    <property type="match status" value="1"/>
</dbReference>
<dbReference type="InterPro" id="IPR016181">
    <property type="entry name" value="Acyl_CoA_acyltransferase"/>
</dbReference>
<dbReference type="InterPro" id="IPR013653">
    <property type="entry name" value="GCN5-like_dom"/>
</dbReference>
<dbReference type="OrthoDB" id="61870at2759"/>
<dbReference type="PROSITE" id="PS51186">
    <property type="entry name" value="GNAT"/>
    <property type="match status" value="1"/>
</dbReference>
<protein>
    <recommendedName>
        <fullName evidence="1">N-acetyltransferase domain-containing protein</fullName>
    </recommendedName>
</protein>
<dbReference type="Pfam" id="PF08445">
    <property type="entry name" value="FR47"/>
    <property type="match status" value="1"/>
</dbReference>
<dbReference type="EMBL" id="MTYJ01000037">
    <property type="protein sequence ID" value="OQV19556.1"/>
    <property type="molecule type" value="Genomic_DNA"/>
</dbReference>
<dbReference type="InterPro" id="IPR053225">
    <property type="entry name" value="Acyl-CoA_N-acyltransferase"/>
</dbReference>
<feature type="domain" description="N-acetyltransferase" evidence="1">
    <location>
        <begin position="30"/>
        <end position="163"/>
    </location>
</feature>
<evidence type="ECO:0000313" key="3">
    <source>
        <dbReference type="Proteomes" id="UP000192578"/>
    </source>
</evidence>
<evidence type="ECO:0000313" key="2">
    <source>
        <dbReference type="EMBL" id="OQV19556.1"/>
    </source>
</evidence>